<keyword evidence="1" id="KW-0812">Transmembrane</keyword>
<feature type="transmembrane region" description="Helical" evidence="1">
    <location>
        <begin position="12"/>
        <end position="30"/>
    </location>
</feature>
<keyword evidence="1" id="KW-1133">Transmembrane helix</keyword>
<proteinExistence type="predicted"/>
<feature type="transmembrane region" description="Helical" evidence="1">
    <location>
        <begin position="146"/>
        <end position="168"/>
    </location>
</feature>
<evidence type="ECO:0000256" key="1">
    <source>
        <dbReference type="SAM" id="Phobius"/>
    </source>
</evidence>
<protein>
    <recommendedName>
        <fullName evidence="4">DUF4199 domain-containing protein</fullName>
    </recommendedName>
</protein>
<evidence type="ECO:0000313" key="3">
    <source>
        <dbReference type="Proteomes" id="UP000198648"/>
    </source>
</evidence>
<dbReference type="Proteomes" id="UP000198648">
    <property type="component" value="Unassembled WGS sequence"/>
</dbReference>
<name>A0A1H9CYN4_9FLAO</name>
<accession>A0A1H9CYN4</accession>
<reference evidence="2 3" key="1">
    <citation type="submission" date="2016-10" db="EMBL/GenBank/DDBJ databases">
        <authorList>
            <person name="de Groot N.N."/>
        </authorList>
    </citation>
    <scope>NUCLEOTIDE SEQUENCE [LARGE SCALE GENOMIC DNA]</scope>
    <source>
        <strain evidence="2 3">DSM 27078</strain>
    </source>
</reference>
<keyword evidence="1" id="KW-0472">Membrane</keyword>
<dbReference type="RefSeq" id="WP_091468633.1">
    <property type="nucleotide sequence ID" value="NZ_FOEI01000005.1"/>
</dbReference>
<dbReference type="STRING" id="1299341.SAMN05444005_105163"/>
<feature type="transmembrane region" description="Helical" evidence="1">
    <location>
        <begin position="76"/>
        <end position="95"/>
    </location>
</feature>
<dbReference type="EMBL" id="FOEI01000005">
    <property type="protein sequence ID" value="SEQ06294.1"/>
    <property type="molecule type" value="Genomic_DNA"/>
</dbReference>
<evidence type="ECO:0008006" key="4">
    <source>
        <dbReference type="Google" id="ProtNLM"/>
    </source>
</evidence>
<keyword evidence="3" id="KW-1185">Reference proteome</keyword>
<dbReference type="InterPro" id="IPR025250">
    <property type="entry name" value="DUF4199"/>
</dbReference>
<dbReference type="AlphaFoldDB" id="A0A1H9CYN4"/>
<dbReference type="Pfam" id="PF13858">
    <property type="entry name" value="DUF4199"/>
    <property type="match status" value="1"/>
</dbReference>
<dbReference type="OrthoDB" id="660361at2"/>
<organism evidence="2 3">
    <name type="scientific">Flavobacterium urocaniciphilum</name>
    <dbReference type="NCBI Taxonomy" id="1299341"/>
    <lineage>
        <taxon>Bacteria</taxon>
        <taxon>Pseudomonadati</taxon>
        <taxon>Bacteroidota</taxon>
        <taxon>Flavobacteriia</taxon>
        <taxon>Flavobacteriales</taxon>
        <taxon>Flavobacteriaceae</taxon>
        <taxon>Flavobacterium</taxon>
    </lineage>
</organism>
<gene>
    <name evidence="2" type="ORF">SAMN05444005_105163</name>
</gene>
<feature type="transmembrane region" description="Helical" evidence="1">
    <location>
        <begin position="36"/>
        <end position="56"/>
    </location>
</feature>
<evidence type="ECO:0000313" key="2">
    <source>
        <dbReference type="EMBL" id="SEQ06294.1"/>
    </source>
</evidence>
<sequence>MNEIIKKNGIKFGIISGIVGIVVTSTMYAVDINLFANSLIGIGMIVFYIGLGIYVVSICKKEMGGTINFKDAFTAFLIYCSIGIVIANVFNYILFNFIDPAAKDQILEITINKTVEFMEKFDTPKEAIKKAVIELKENDQYSIGNIIKGSAFSIIFSSIVGLIVAAVMKTKTTYNE</sequence>